<dbReference type="AlphaFoldDB" id="A0A0H2MEF2"/>
<reference evidence="2 3" key="1">
    <citation type="submission" date="2015-03" db="EMBL/GenBank/DDBJ databases">
        <title>Genome Sequence of Kiloniella spongiae MEBiC09566, isolated from a marine sponge.</title>
        <authorList>
            <person name="Shao Z."/>
            <person name="Wang L."/>
            <person name="Li X."/>
        </authorList>
    </citation>
    <scope>NUCLEOTIDE SEQUENCE [LARGE SCALE GENOMIC DNA]</scope>
    <source>
        <strain evidence="2 3">MEBiC09566</strain>
    </source>
</reference>
<keyword evidence="3" id="KW-1185">Reference proteome</keyword>
<dbReference type="Proteomes" id="UP000035444">
    <property type="component" value="Unassembled WGS sequence"/>
</dbReference>
<sequence length="313" mass="34267">MTLSPLNIALWAINLETSLKSLSDWIEMTSYRMEQAKEQGAELLLMPEYVSEQWMSFAPAGIGPDEEIPWMATQAAEAIDQLKVLAINHDIGLLAGTFPVGIDTKDEVSDSPVNDNSGYYNRAHLFLPDGRYITQDKLCLTPNEQDPQAWCLTPGNKVKIFTWRSLRIAILICLDVEMPALSSLIADHDIDLILVPSMTSKLAGYNRVFGCAKARAIELQAAVAAVGPIGATDFFGKKRQNQTSAAAVYIPCEESLGHIGVATEISPTDTTVGQGPLIVAKDIPFEEIRRLRNGSAEVWPGAWKADHVVVEDD</sequence>
<dbReference type="RefSeq" id="WP_047764110.1">
    <property type="nucleotide sequence ID" value="NZ_LAQL01000006.1"/>
</dbReference>
<dbReference type="PROSITE" id="PS50263">
    <property type="entry name" value="CN_HYDROLASE"/>
    <property type="match status" value="1"/>
</dbReference>
<evidence type="ECO:0000259" key="1">
    <source>
        <dbReference type="PROSITE" id="PS50263"/>
    </source>
</evidence>
<protein>
    <recommendedName>
        <fullName evidence="1">CN hydrolase domain-containing protein</fullName>
    </recommendedName>
</protein>
<dbReference type="InterPro" id="IPR036526">
    <property type="entry name" value="C-N_Hydrolase_sf"/>
</dbReference>
<dbReference type="InterPro" id="IPR003010">
    <property type="entry name" value="C-N_Hydrolase"/>
</dbReference>
<proteinExistence type="predicted"/>
<evidence type="ECO:0000313" key="3">
    <source>
        <dbReference type="Proteomes" id="UP000035444"/>
    </source>
</evidence>
<name>A0A0H2MEF2_9PROT</name>
<dbReference type="Pfam" id="PF00795">
    <property type="entry name" value="CN_hydrolase"/>
    <property type="match status" value="1"/>
</dbReference>
<dbReference type="STRING" id="1489064.WH96_10615"/>
<dbReference type="PANTHER" id="PTHR23088:SF50">
    <property type="entry name" value="HYDROLASE YHCX"/>
    <property type="match status" value="1"/>
</dbReference>
<dbReference type="Gene3D" id="3.60.110.10">
    <property type="entry name" value="Carbon-nitrogen hydrolase"/>
    <property type="match status" value="1"/>
</dbReference>
<gene>
    <name evidence="2" type="ORF">WH96_10615</name>
</gene>
<dbReference type="PANTHER" id="PTHR23088">
    <property type="entry name" value="NITRILASE-RELATED"/>
    <property type="match status" value="1"/>
</dbReference>
<organism evidence="2 3">
    <name type="scientific">Kiloniella spongiae</name>
    <dbReference type="NCBI Taxonomy" id="1489064"/>
    <lineage>
        <taxon>Bacteria</taxon>
        <taxon>Pseudomonadati</taxon>
        <taxon>Pseudomonadota</taxon>
        <taxon>Alphaproteobacteria</taxon>
        <taxon>Rhodospirillales</taxon>
        <taxon>Kiloniellaceae</taxon>
        <taxon>Kiloniella</taxon>
    </lineage>
</organism>
<dbReference type="EMBL" id="LAQL01000006">
    <property type="protein sequence ID" value="KLN60899.1"/>
    <property type="molecule type" value="Genomic_DNA"/>
</dbReference>
<comment type="caution">
    <text evidence="2">The sequence shown here is derived from an EMBL/GenBank/DDBJ whole genome shotgun (WGS) entry which is preliminary data.</text>
</comment>
<accession>A0A0H2MEF2</accession>
<evidence type="ECO:0000313" key="2">
    <source>
        <dbReference type="EMBL" id="KLN60899.1"/>
    </source>
</evidence>
<feature type="domain" description="CN hydrolase" evidence="1">
    <location>
        <begin position="1"/>
        <end position="285"/>
    </location>
</feature>
<dbReference type="SUPFAM" id="SSF56317">
    <property type="entry name" value="Carbon-nitrogen hydrolase"/>
    <property type="match status" value="1"/>
</dbReference>